<organism evidence="1 2">
    <name type="scientific">Panagrolaimus davidi</name>
    <dbReference type="NCBI Taxonomy" id="227884"/>
    <lineage>
        <taxon>Eukaryota</taxon>
        <taxon>Metazoa</taxon>
        <taxon>Ecdysozoa</taxon>
        <taxon>Nematoda</taxon>
        <taxon>Chromadorea</taxon>
        <taxon>Rhabditida</taxon>
        <taxon>Tylenchina</taxon>
        <taxon>Panagrolaimomorpha</taxon>
        <taxon>Panagrolaimoidea</taxon>
        <taxon>Panagrolaimidae</taxon>
        <taxon>Panagrolaimus</taxon>
    </lineage>
</organism>
<dbReference type="AlphaFoldDB" id="A0A914QRM5"/>
<keyword evidence="1" id="KW-1185">Reference proteome</keyword>
<reference evidence="2" key="1">
    <citation type="submission" date="2022-11" db="UniProtKB">
        <authorList>
            <consortium name="WormBaseParasite"/>
        </authorList>
    </citation>
    <scope>IDENTIFICATION</scope>
</reference>
<protein>
    <submittedName>
        <fullName evidence="2">Uncharacterized protein</fullName>
    </submittedName>
</protein>
<evidence type="ECO:0000313" key="1">
    <source>
        <dbReference type="Proteomes" id="UP000887578"/>
    </source>
</evidence>
<name>A0A914QRM5_9BILA</name>
<proteinExistence type="predicted"/>
<dbReference type="Proteomes" id="UP000887578">
    <property type="component" value="Unplaced"/>
</dbReference>
<evidence type="ECO:0000313" key="2">
    <source>
        <dbReference type="WBParaSite" id="PDA_v2.g6556.t1"/>
    </source>
</evidence>
<sequence>MDLPVGSIAAVISRGSFGPRVGATIPSSRAKFFAKYFRQNFALPDSIIHYIAKNPKTWMLYQKIIRTCKYFFVKNPILVVPLLSYIHDDVWVVDADVELLIDLNKIKCKFWVTEEFDVLPGVNDYNPNILSSNILKLYKCDVIFLFLICQTISYNDLSFFISVAEEIGFKDVNLKDENGKILPLEKIIEASIKARRINMQKNQRTSIELYFDSSISDEYKARIEEIIDEIYATGEFDYKPPSIQFNELDE</sequence>
<dbReference type="WBParaSite" id="PDA_v2.g6556.t1">
    <property type="protein sequence ID" value="PDA_v2.g6556.t1"/>
    <property type="gene ID" value="PDA_v2.g6556"/>
</dbReference>
<accession>A0A914QRM5</accession>